<feature type="region of interest" description="Disordered" evidence="1">
    <location>
        <begin position="112"/>
        <end position="136"/>
    </location>
</feature>
<dbReference type="SUPFAM" id="SSF56219">
    <property type="entry name" value="DNase I-like"/>
    <property type="match status" value="1"/>
</dbReference>
<keyword evidence="3" id="KW-1185">Reference proteome</keyword>
<accession>A0AAV9K9K7</accession>
<dbReference type="EMBL" id="JAWPEI010000011">
    <property type="protein sequence ID" value="KAK4709907.1"/>
    <property type="molecule type" value="Genomic_DNA"/>
</dbReference>
<dbReference type="InterPro" id="IPR036691">
    <property type="entry name" value="Endo/exonu/phosph_ase_sf"/>
</dbReference>
<dbReference type="PANTHER" id="PTHR33710">
    <property type="entry name" value="BNAC02G09200D PROTEIN"/>
    <property type="match status" value="1"/>
</dbReference>
<protein>
    <submittedName>
        <fullName evidence="2">Uncharacterized protein</fullName>
    </submittedName>
</protein>
<gene>
    <name evidence="2" type="ORF">R3W88_004420</name>
</gene>
<dbReference type="AlphaFoldDB" id="A0AAV9K9K7"/>
<proteinExistence type="predicted"/>
<dbReference type="Gene3D" id="3.60.10.10">
    <property type="entry name" value="Endonuclease/exonuclease/phosphatase"/>
    <property type="match status" value="1"/>
</dbReference>
<comment type="caution">
    <text evidence="2">The sequence shown here is derived from an EMBL/GenBank/DDBJ whole genome shotgun (WGS) entry which is preliminary data.</text>
</comment>
<evidence type="ECO:0000256" key="1">
    <source>
        <dbReference type="SAM" id="MobiDB-lite"/>
    </source>
</evidence>
<evidence type="ECO:0000313" key="2">
    <source>
        <dbReference type="EMBL" id="KAK4709907.1"/>
    </source>
</evidence>
<name>A0AAV9K9K7_9SOLN</name>
<reference evidence="2 3" key="1">
    <citation type="submission" date="2023-10" db="EMBL/GenBank/DDBJ databases">
        <title>Genome-Wide Identification Analysis in wild type Solanum Pinnatisectum Reveals Some Genes Defensing Phytophthora Infestans.</title>
        <authorList>
            <person name="Sun C."/>
        </authorList>
    </citation>
    <scope>NUCLEOTIDE SEQUENCE [LARGE SCALE GENOMIC DNA]</scope>
    <source>
        <strain evidence="2">LQN</strain>
        <tissue evidence="2">Leaf</tissue>
    </source>
</reference>
<organism evidence="2 3">
    <name type="scientific">Solanum pinnatisectum</name>
    <name type="common">tansyleaf nightshade</name>
    <dbReference type="NCBI Taxonomy" id="50273"/>
    <lineage>
        <taxon>Eukaryota</taxon>
        <taxon>Viridiplantae</taxon>
        <taxon>Streptophyta</taxon>
        <taxon>Embryophyta</taxon>
        <taxon>Tracheophyta</taxon>
        <taxon>Spermatophyta</taxon>
        <taxon>Magnoliopsida</taxon>
        <taxon>eudicotyledons</taxon>
        <taxon>Gunneridae</taxon>
        <taxon>Pentapetalae</taxon>
        <taxon>asterids</taxon>
        <taxon>lamiids</taxon>
        <taxon>Solanales</taxon>
        <taxon>Solanaceae</taxon>
        <taxon>Solanoideae</taxon>
        <taxon>Solaneae</taxon>
        <taxon>Solanum</taxon>
    </lineage>
</organism>
<evidence type="ECO:0000313" key="3">
    <source>
        <dbReference type="Proteomes" id="UP001311915"/>
    </source>
</evidence>
<sequence length="368" mass="42455">MNKLLFGTPWLYDKFLLNIHTWEPGLKSTSSTFNVCELWGQNEPKGKEITVLSRKDNNVLNREDINQMQPMEVKYYGSHEKEFGGGRNNVGEDNYVGITTSSKHVLNMASKKNDMSSQTSANANMFDGKTRGKDDTTQINSKEVQDNIHQILTAPEIMDVHTKTTTEQEDKDQTMYLHSPDIIFLSETKNKDIIVKRVQRQLNMHYATIVDPVGLSRGLSLFWNDKVQVCQSHTSHFYIETLVHDLSTDSKYWCIFVYLSTDRVIRIAQLTELIRKRGGRSREVASFKDFKNFLWNLGAVDLGFKGKPWTWWCFRENDGIIQERLDRAIVSPGWRLEFPLAQIIHLNTEASNHSALLLNIDPKPIRKK</sequence>
<dbReference type="Proteomes" id="UP001311915">
    <property type="component" value="Unassembled WGS sequence"/>
</dbReference>
<dbReference type="PANTHER" id="PTHR33710:SF71">
    <property type="entry name" value="ENDONUCLEASE_EXONUCLEASE_PHOSPHATASE DOMAIN-CONTAINING PROTEIN"/>
    <property type="match status" value="1"/>
</dbReference>